<dbReference type="GO" id="GO:0005886">
    <property type="term" value="C:plasma membrane"/>
    <property type="evidence" value="ECO:0007669"/>
    <property type="project" value="UniProtKB-SubCell"/>
</dbReference>
<evidence type="ECO:0000256" key="3">
    <source>
        <dbReference type="ARBA" id="ARBA00022475"/>
    </source>
</evidence>
<dbReference type="InterPro" id="IPR018619">
    <property type="entry name" value="Hyccin"/>
</dbReference>
<keyword evidence="5" id="KW-0472">Membrane</keyword>
<dbReference type="PANTHER" id="PTHR31220:SF1">
    <property type="entry name" value="GH21176P"/>
    <property type="match status" value="1"/>
</dbReference>
<comment type="caution">
    <text evidence="7">The sequence shown here is derived from an EMBL/GenBank/DDBJ whole genome shotgun (WGS) entry which is preliminary data.</text>
</comment>
<name>A0AAW2HS36_9NEOP</name>
<dbReference type="Pfam" id="PF09790">
    <property type="entry name" value="Hyccin"/>
    <property type="match status" value="1"/>
</dbReference>
<proteinExistence type="inferred from homology"/>
<gene>
    <name evidence="7" type="ORF">PYX00_005381</name>
</gene>
<dbReference type="GO" id="GO:0005829">
    <property type="term" value="C:cytosol"/>
    <property type="evidence" value="ECO:0007669"/>
    <property type="project" value="UniProtKB-SubCell"/>
</dbReference>
<accession>A0AAW2HS36</accession>
<evidence type="ECO:0000256" key="5">
    <source>
        <dbReference type="ARBA" id="ARBA00023136"/>
    </source>
</evidence>
<sequence length="210" mass="23600">MSKQIVQDWLVDCAALSPVELHSFASSLKHNDEVINALCNVFDNPDTSMDIISQVCDQFFTFHRSRETDLQQFTLQFLPSLIYIYLNSIACGKKKSCSSVETLLIGVYNLEVVDENGQPVSISFRMPSLAQASIYHEPMNLAHASLTEAALRRLEECNVKPVSWGPLPQVETLNSQNRLKVITGLLFVFNRHIGCLHKTALENLCKISSR</sequence>
<evidence type="ECO:0000313" key="7">
    <source>
        <dbReference type="EMBL" id="KAL0272398.1"/>
    </source>
</evidence>
<dbReference type="PANTHER" id="PTHR31220">
    <property type="entry name" value="HYCCIN RELATED"/>
    <property type="match status" value="1"/>
</dbReference>
<dbReference type="EMBL" id="JARGDH010000003">
    <property type="protein sequence ID" value="KAL0272398.1"/>
    <property type="molecule type" value="Genomic_DNA"/>
</dbReference>
<protein>
    <recommendedName>
        <fullName evidence="8">Hyccin</fullName>
    </recommendedName>
</protein>
<comment type="subcellular location">
    <subcellularLocation>
        <location evidence="1">Cell membrane</location>
    </subcellularLocation>
    <subcellularLocation>
        <location evidence="2">Cytoplasm</location>
        <location evidence="2">Cytosol</location>
    </subcellularLocation>
</comment>
<keyword evidence="3" id="KW-1003">Cell membrane</keyword>
<dbReference type="GO" id="GO:0046854">
    <property type="term" value="P:phosphatidylinositol phosphate biosynthetic process"/>
    <property type="evidence" value="ECO:0007669"/>
    <property type="project" value="TreeGrafter"/>
</dbReference>
<dbReference type="AlphaFoldDB" id="A0AAW2HS36"/>
<reference evidence="7" key="1">
    <citation type="journal article" date="2024" name="Gigascience">
        <title>Chromosome-level genome of the poultry shaft louse Menopon gallinae provides insight into the host-switching and adaptive evolution of parasitic lice.</title>
        <authorList>
            <person name="Xu Y."/>
            <person name="Ma L."/>
            <person name="Liu S."/>
            <person name="Liang Y."/>
            <person name="Liu Q."/>
            <person name="He Z."/>
            <person name="Tian L."/>
            <person name="Duan Y."/>
            <person name="Cai W."/>
            <person name="Li H."/>
            <person name="Song F."/>
        </authorList>
    </citation>
    <scope>NUCLEOTIDE SEQUENCE</scope>
    <source>
        <strain evidence="7">Cailab_2023a</strain>
    </source>
</reference>
<organism evidence="7">
    <name type="scientific">Menopon gallinae</name>
    <name type="common">poultry shaft louse</name>
    <dbReference type="NCBI Taxonomy" id="328185"/>
    <lineage>
        <taxon>Eukaryota</taxon>
        <taxon>Metazoa</taxon>
        <taxon>Ecdysozoa</taxon>
        <taxon>Arthropoda</taxon>
        <taxon>Hexapoda</taxon>
        <taxon>Insecta</taxon>
        <taxon>Pterygota</taxon>
        <taxon>Neoptera</taxon>
        <taxon>Paraneoptera</taxon>
        <taxon>Psocodea</taxon>
        <taxon>Troctomorpha</taxon>
        <taxon>Phthiraptera</taxon>
        <taxon>Amblycera</taxon>
        <taxon>Menoponidae</taxon>
        <taxon>Menopon</taxon>
    </lineage>
</organism>
<evidence type="ECO:0008006" key="8">
    <source>
        <dbReference type="Google" id="ProtNLM"/>
    </source>
</evidence>
<keyword evidence="4" id="KW-0963">Cytoplasm</keyword>
<dbReference type="GO" id="GO:0072659">
    <property type="term" value="P:protein localization to plasma membrane"/>
    <property type="evidence" value="ECO:0007669"/>
    <property type="project" value="TreeGrafter"/>
</dbReference>
<evidence type="ECO:0000256" key="6">
    <source>
        <dbReference type="ARBA" id="ARBA00034482"/>
    </source>
</evidence>
<evidence type="ECO:0000256" key="2">
    <source>
        <dbReference type="ARBA" id="ARBA00004514"/>
    </source>
</evidence>
<evidence type="ECO:0000256" key="1">
    <source>
        <dbReference type="ARBA" id="ARBA00004236"/>
    </source>
</evidence>
<comment type="similarity">
    <text evidence="6">Belongs to the Hyccin family.</text>
</comment>
<evidence type="ECO:0000256" key="4">
    <source>
        <dbReference type="ARBA" id="ARBA00022490"/>
    </source>
</evidence>